<dbReference type="InterPro" id="IPR015424">
    <property type="entry name" value="PyrdxlP-dep_Trfase"/>
</dbReference>
<gene>
    <name evidence="5" type="ORF">TAV2_LOCUS6258</name>
</gene>
<evidence type="ECO:0000313" key="5">
    <source>
        <dbReference type="EMBL" id="CAH2048087.1"/>
    </source>
</evidence>
<dbReference type="InterPro" id="IPR004839">
    <property type="entry name" value="Aminotransferase_I/II_large"/>
</dbReference>
<dbReference type="Proteomes" id="UP000836841">
    <property type="component" value="Chromosome 2"/>
</dbReference>
<dbReference type="Pfam" id="PF00155">
    <property type="entry name" value="Aminotran_1_2"/>
    <property type="match status" value="1"/>
</dbReference>
<dbReference type="PANTHER" id="PTHR43795:SF85">
    <property type="entry name" value="AMINOTRANSFERASE ACS10-RELATED"/>
    <property type="match status" value="1"/>
</dbReference>
<dbReference type="PRINTS" id="PR00753">
    <property type="entry name" value="ACCSYNTHASE"/>
</dbReference>
<dbReference type="GO" id="GO:0008793">
    <property type="term" value="F:aromatic-amino-acid transaminase activity"/>
    <property type="evidence" value="ECO:0007669"/>
    <property type="project" value="TreeGrafter"/>
</dbReference>
<keyword evidence="3" id="KW-0472">Membrane</keyword>
<dbReference type="GO" id="GO:0030170">
    <property type="term" value="F:pyridoxal phosphate binding"/>
    <property type="evidence" value="ECO:0007669"/>
    <property type="project" value="InterPro"/>
</dbReference>
<dbReference type="GO" id="GO:0006520">
    <property type="term" value="P:amino acid metabolic process"/>
    <property type="evidence" value="ECO:0007669"/>
    <property type="project" value="TreeGrafter"/>
</dbReference>
<feature type="compositionally biased region" description="Low complexity" evidence="2">
    <location>
        <begin position="79"/>
        <end position="90"/>
    </location>
</feature>
<sequence>MTRTEPNRSRSSNSNSADSGDGGGGGGTTAMRVIVPLQGVVQGRGGLFLGSVIPCAFFYFLQFYLKRNRKDEPGSGDQNSASSPNSDSNSGFRDPTRSQSAGHLTELTGLPRSLSRILLSPRNSGGAVSVSGRASCVIKGEDSPYYVGQKRVEEDPYDESGNPDGVIELGLAQNNKLSLEDDLVSENPREEILDGLSISGIASYEPSDGLMELKMAIAGFMSEATKNSVSFDPSQLVLTSGASSAMEILSFCLADSGNAFLVPTPCSPGYDRDVKWRTGVEIIHVPCRSADNFNISMLVLDRAFYQAKKRGVRIRGIIISNPSNPMGSLLSRENLYALLDFARERNIHIISNEIFAGSVHGGEEEGGGEFVSMAEIVDTEENIDRERVHIIYDLSKDLSFPGLRSAAIYSFNETVLSASRKLTTLSPVSSPSQHLLISAISSPRFVQRTVKANRQRLQRIYTELVKGLKEFGIECTRSNGGFFCWADMRGLISSYSEKGEVELWNKLLNTGKINVMPGSCCHCIEPGWFRLCFSNLSERDVPVVMNRIRKVRETCKSQN</sequence>
<reference evidence="5 6" key="1">
    <citation type="submission" date="2022-03" db="EMBL/GenBank/DDBJ databases">
        <authorList>
            <person name="Nunn A."/>
            <person name="Chopra R."/>
            <person name="Nunn A."/>
            <person name="Contreras Garrido A."/>
        </authorList>
    </citation>
    <scope>NUCLEOTIDE SEQUENCE [LARGE SCALE GENOMIC DNA]</scope>
</reference>
<evidence type="ECO:0000256" key="1">
    <source>
        <dbReference type="ARBA" id="ARBA00022898"/>
    </source>
</evidence>
<dbReference type="PANTHER" id="PTHR43795">
    <property type="entry name" value="BIFUNCTIONAL ASPARTATE AMINOTRANSFERASE AND GLUTAMATE/ASPARTATE-PREPHENATE AMINOTRANSFERASE-RELATED"/>
    <property type="match status" value="1"/>
</dbReference>
<dbReference type="CDD" id="cd00609">
    <property type="entry name" value="AAT_like"/>
    <property type="match status" value="1"/>
</dbReference>
<keyword evidence="3" id="KW-0812">Transmembrane</keyword>
<keyword evidence="3" id="KW-1133">Transmembrane helix</keyword>
<keyword evidence="6" id="KW-1185">Reference proteome</keyword>
<feature type="region of interest" description="Disordered" evidence="2">
    <location>
        <begin position="1"/>
        <end position="27"/>
    </location>
</feature>
<feature type="region of interest" description="Disordered" evidence="2">
    <location>
        <begin position="71"/>
        <end position="103"/>
    </location>
</feature>
<dbReference type="GO" id="GO:0004069">
    <property type="term" value="F:L-aspartate:2-oxoglutarate aminotransferase activity"/>
    <property type="evidence" value="ECO:0007669"/>
    <property type="project" value="TreeGrafter"/>
</dbReference>
<keyword evidence="1" id="KW-0663">Pyridoxal phosphate</keyword>
<dbReference type="InterPro" id="IPR015421">
    <property type="entry name" value="PyrdxlP-dep_Trfase_major"/>
</dbReference>
<feature type="transmembrane region" description="Helical" evidence="3">
    <location>
        <begin position="46"/>
        <end position="65"/>
    </location>
</feature>
<dbReference type="EMBL" id="OU466858">
    <property type="protein sequence ID" value="CAH2048087.1"/>
    <property type="molecule type" value="Genomic_DNA"/>
</dbReference>
<protein>
    <recommendedName>
        <fullName evidence="4">Aminotransferase class I/classII large domain-containing protein</fullName>
    </recommendedName>
</protein>
<dbReference type="Gene3D" id="3.40.640.10">
    <property type="entry name" value="Type I PLP-dependent aspartate aminotransferase-like (Major domain)"/>
    <property type="match status" value="1"/>
</dbReference>
<dbReference type="AlphaFoldDB" id="A0AAU9RU98"/>
<evidence type="ECO:0000256" key="3">
    <source>
        <dbReference type="SAM" id="Phobius"/>
    </source>
</evidence>
<dbReference type="InterPro" id="IPR050478">
    <property type="entry name" value="Ethylene_sulfur-biosynth"/>
</dbReference>
<dbReference type="InterPro" id="IPR015422">
    <property type="entry name" value="PyrdxlP-dep_Trfase_small"/>
</dbReference>
<evidence type="ECO:0000313" key="6">
    <source>
        <dbReference type="Proteomes" id="UP000836841"/>
    </source>
</evidence>
<dbReference type="Gene3D" id="3.90.1150.10">
    <property type="entry name" value="Aspartate Aminotransferase, domain 1"/>
    <property type="match status" value="1"/>
</dbReference>
<proteinExistence type="predicted"/>
<accession>A0AAU9RU98</accession>
<name>A0AAU9RU98_THLAR</name>
<dbReference type="SUPFAM" id="SSF53383">
    <property type="entry name" value="PLP-dependent transferases"/>
    <property type="match status" value="1"/>
</dbReference>
<feature type="compositionally biased region" description="Low complexity" evidence="2">
    <location>
        <begin position="9"/>
        <end position="19"/>
    </location>
</feature>
<organism evidence="5 6">
    <name type="scientific">Thlaspi arvense</name>
    <name type="common">Field penny-cress</name>
    <dbReference type="NCBI Taxonomy" id="13288"/>
    <lineage>
        <taxon>Eukaryota</taxon>
        <taxon>Viridiplantae</taxon>
        <taxon>Streptophyta</taxon>
        <taxon>Embryophyta</taxon>
        <taxon>Tracheophyta</taxon>
        <taxon>Spermatophyta</taxon>
        <taxon>Magnoliopsida</taxon>
        <taxon>eudicotyledons</taxon>
        <taxon>Gunneridae</taxon>
        <taxon>Pentapetalae</taxon>
        <taxon>rosids</taxon>
        <taxon>malvids</taxon>
        <taxon>Brassicales</taxon>
        <taxon>Brassicaceae</taxon>
        <taxon>Thlaspideae</taxon>
        <taxon>Thlaspi</taxon>
    </lineage>
</organism>
<feature type="domain" description="Aminotransferase class I/classII large" evidence="4">
    <location>
        <begin position="169"/>
        <end position="548"/>
    </location>
</feature>
<evidence type="ECO:0000259" key="4">
    <source>
        <dbReference type="Pfam" id="PF00155"/>
    </source>
</evidence>
<evidence type="ECO:0000256" key="2">
    <source>
        <dbReference type="SAM" id="MobiDB-lite"/>
    </source>
</evidence>